<accession>A0A9D1KLV0</accession>
<reference evidence="2" key="1">
    <citation type="submission" date="2020-10" db="EMBL/GenBank/DDBJ databases">
        <authorList>
            <person name="Gilroy R."/>
        </authorList>
    </citation>
    <scope>NUCLEOTIDE SEQUENCE</scope>
    <source>
        <strain evidence="2">ChiGjej1B1-24693</strain>
    </source>
</reference>
<dbReference type="Gene3D" id="3.40.630.30">
    <property type="match status" value="1"/>
</dbReference>
<dbReference type="InterPro" id="IPR000182">
    <property type="entry name" value="GNAT_dom"/>
</dbReference>
<dbReference type="InterPro" id="IPR016181">
    <property type="entry name" value="Acyl_CoA_acyltransferase"/>
</dbReference>
<proteinExistence type="predicted"/>
<protein>
    <submittedName>
        <fullName evidence="2">GNAT family N-acetyltransferase</fullName>
    </submittedName>
</protein>
<gene>
    <name evidence="2" type="ORF">IAA98_08625</name>
</gene>
<comment type="caution">
    <text evidence="2">The sequence shown here is derived from an EMBL/GenBank/DDBJ whole genome shotgun (WGS) entry which is preliminary data.</text>
</comment>
<reference evidence="2" key="2">
    <citation type="journal article" date="2021" name="PeerJ">
        <title>Extensive microbial diversity within the chicken gut microbiome revealed by metagenomics and culture.</title>
        <authorList>
            <person name="Gilroy R."/>
            <person name="Ravi A."/>
            <person name="Getino M."/>
            <person name="Pursley I."/>
            <person name="Horton D.L."/>
            <person name="Alikhan N.F."/>
            <person name="Baker D."/>
            <person name="Gharbi K."/>
            <person name="Hall N."/>
            <person name="Watson M."/>
            <person name="Adriaenssens E.M."/>
            <person name="Foster-Nyarko E."/>
            <person name="Jarju S."/>
            <person name="Secka A."/>
            <person name="Antonio M."/>
            <person name="Oren A."/>
            <person name="Chaudhuri R.R."/>
            <person name="La Ragione R."/>
            <person name="Hildebrand F."/>
            <person name="Pallen M.J."/>
        </authorList>
    </citation>
    <scope>NUCLEOTIDE SEQUENCE</scope>
    <source>
        <strain evidence="2">ChiGjej1B1-24693</strain>
    </source>
</reference>
<dbReference type="AlphaFoldDB" id="A0A9D1KLV0"/>
<dbReference type="GO" id="GO:0016747">
    <property type="term" value="F:acyltransferase activity, transferring groups other than amino-acyl groups"/>
    <property type="evidence" value="ECO:0007669"/>
    <property type="project" value="InterPro"/>
</dbReference>
<sequence length="166" mass="18737">MANPDVVLRPCTDADLDALEAWQSTGNTRTHARRFARQRAGTSTYYLATLGDDPEVFVGSAEIRWDGCLDPVVPRCPEINGLQVWPEHLQSRGIGTAMIGLLEDAARQRDHQVLGLGVIDPRPKRLYLRLGYADTGPDYTDRYTWIDEHHREHQVADAARWMTKAL</sequence>
<evidence type="ECO:0000313" key="2">
    <source>
        <dbReference type="EMBL" id="HIT75634.1"/>
    </source>
</evidence>
<dbReference type="PROSITE" id="PS51186">
    <property type="entry name" value="GNAT"/>
    <property type="match status" value="1"/>
</dbReference>
<dbReference type="Proteomes" id="UP000886842">
    <property type="component" value="Unassembled WGS sequence"/>
</dbReference>
<dbReference type="SUPFAM" id="SSF55729">
    <property type="entry name" value="Acyl-CoA N-acyltransferases (Nat)"/>
    <property type="match status" value="1"/>
</dbReference>
<dbReference type="EMBL" id="DVLP01000257">
    <property type="protein sequence ID" value="HIT75634.1"/>
    <property type="molecule type" value="Genomic_DNA"/>
</dbReference>
<dbReference type="CDD" id="cd04301">
    <property type="entry name" value="NAT_SF"/>
    <property type="match status" value="1"/>
</dbReference>
<evidence type="ECO:0000259" key="1">
    <source>
        <dbReference type="PROSITE" id="PS51186"/>
    </source>
</evidence>
<feature type="domain" description="N-acetyltransferase" evidence="1">
    <location>
        <begin position="6"/>
        <end position="166"/>
    </location>
</feature>
<name>A0A9D1KLV0_9ACTN</name>
<organism evidence="2 3">
    <name type="scientific">Candidatus Avipropionibacterium avicola</name>
    <dbReference type="NCBI Taxonomy" id="2840701"/>
    <lineage>
        <taxon>Bacteria</taxon>
        <taxon>Bacillati</taxon>
        <taxon>Actinomycetota</taxon>
        <taxon>Actinomycetes</taxon>
        <taxon>Propionibacteriales</taxon>
        <taxon>Propionibacteriaceae</taxon>
        <taxon>Propionibacteriaceae incertae sedis</taxon>
        <taxon>Candidatus Avipropionibacterium</taxon>
    </lineage>
</organism>
<dbReference type="Pfam" id="PF00583">
    <property type="entry name" value="Acetyltransf_1"/>
    <property type="match status" value="1"/>
</dbReference>
<evidence type="ECO:0000313" key="3">
    <source>
        <dbReference type="Proteomes" id="UP000886842"/>
    </source>
</evidence>